<keyword evidence="8 11" id="KW-0472">Membrane</keyword>
<feature type="region of interest" description="Disordered" evidence="10">
    <location>
        <begin position="353"/>
        <end position="388"/>
    </location>
</feature>
<evidence type="ECO:0000256" key="3">
    <source>
        <dbReference type="ARBA" id="ARBA00022692"/>
    </source>
</evidence>
<dbReference type="Proteomes" id="UP000267251">
    <property type="component" value="Unassembled WGS sequence"/>
</dbReference>
<dbReference type="GO" id="GO:0032977">
    <property type="term" value="F:membrane insertase activity"/>
    <property type="evidence" value="ECO:0007669"/>
    <property type="project" value="InterPro"/>
</dbReference>
<evidence type="ECO:0000256" key="6">
    <source>
        <dbReference type="ARBA" id="ARBA00022989"/>
    </source>
</evidence>
<accession>A0A4P9XZT9</accession>
<feature type="domain" description="Membrane insertase YidC/Oxa/ALB C-terminal" evidence="12">
    <location>
        <begin position="121"/>
        <end position="313"/>
    </location>
</feature>
<evidence type="ECO:0000256" key="10">
    <source>
        <dbReference type="SAM" id="MobiDB-lite"/>
    </source>
</evidence>
<dbReference type="EMBL" id="KZ988532">
    <property type="protein sequence ID" value="RKP12003.1"/>
    <property type="molecule type" value="Genomic_DNA"/>
</dbReference>
<feature type="region of interest" description="Disordered" evidence="10">
    <location>
        <begin position="43"/>
        <end position="69"/>
    </location>
</feature>
<feature type="transmembrane region" description="Helical" evidence="11">
    <location>
        <begin position="197"/>
        <end position="215"/>
    </location>
</feature>
<dbReference type="InterPro" id="IPR001708">
    <property type="entry name" value="YidC/ALB3/OXA1/COX18"/>
</dbReference>
<organism evidence="13 14">
    <name type="scientific">Piptocephalis cylindrospora</name>
    <dbReference type="NCBI Taxonomy" id="1907219"/>
    <lineage>
        <taxon>Eukaryota</taxon>
        <taxon>Fungi</taxon>
        <taxon>Fungi incertae sedis</taxon>
        <taxon>Zoopagomycota</taxon>
        <taxon>Zoopagomycotina</taxon>
        <taxon>Zoopagomycetes</taxon>
        <taxon>Zoopagales</taxon>
        <taxon>Piptocephalidaceae</taxon>
        <taxon>Piptocephalis</taxon>
    </lineage>
</organism>
<feature type="transmembrane region" description="Helical" evidence="11">
    <location>
        <begin position="243"/>
        <end position="260"/>
    </location>
</feature>
<evidence type="ECO:0000256" key="4">
    <source>
        <dbReference type="ARBA" id="ARBA00022792"/>
    </source>
</evidence>
<protein>
    <submittedName>
        <fullName evidence="13">60Kd inner membrane protein-domain-containing protein</fullName>
    </submittedName>
</protein>
<keyword evidence="6 11" id="KW-1133">Transmembrane helix</keyword>
<comment type="subcellular location">
    <subcellularLocation>
        <location evidence="9">Membrane</location>
        <topology evidence="9">Multi-pass membrane protein</topology>
    </subcellularLocation>
    <subcellularLocation>
        <location evidence="1">Mitochondrion inner membrane</location>
        <topology evidence="1">Multi-pass membrane protein</topology>
    </subcellularLocation>
</comment>
<keyword evidence="3 9" id="KW-0812">Transmembrane</keyword>
<keyword evidence="4" id="KW-0999">Mitochondrion inner membrane</keyword>
<name>A0A4P9XZT9_9FUNG</name>
<dbReference type="Pfam" id="PF02096">
    <property type="entry name" value="60KD_IMP"/>
    <property type="match status" value="1"/>
</dbReference>
<gene>
    <name evidence="13" type="ORF">BJ684DRAFT_21430</name>
</gene>
<evidence type="ECO:0000256" key="8">
    <source>
        <dbReference type="ARBA" id="ARBA00023136"/>
    </source>
</evidence>
<evidence type="ECO:0000256" key="1">
    <source>
        <dbReference type="ARBA" id="ARBA00004448"/>
    </source>
</evidence>
<feature type="compositionally biased region" description="Basic residues" evidence="10">
    <location>
        <begin position="370"/>
        <end position="388"/>
    </location>
</feature>
<dbReference type="CDD" id="cd20069">
    <property type="entry name" value="5TM_Oxa1-like"/>
    <property type="match status" value="1"/>
</dbReference>
<evidence type="ECO:0000313" key="13">
    <source>
        <dbReference type="EMBL" id="RKP12003.1"/>
    </source>
</evidence>
<evidence type="ECO:0000313" key="14">
    <source>
        <dbReference type="Proteomes" id="UP000267251"/>
    </source>
</evidence>
<proteinExistence type="inferred from homology"/>
<feature type="transmembrane region" description="Helical" evidence="11">
    <location>
        <begin position="281"/>
        <end position="301"/>
    </location>
</feature>
<keyword evidence="14" id="KW-1185">Reference proteome</keyword>
<dbReference type="InterPro" id="IPR028055">
    <property type="entry name" value="YidC/Oxa/ALB_C"/>
</dbReference>
<dbReference type="GO" id="GO:0032979">
    <property type="term" value="P:protein insertion into mitochondrial inner membrane from matrix"/>
    <property type="evidence" value="ECO:0007669"/>
    <property type="project" value="TreeGrafter"/>
</dbReference>
<dbReference type="AlphaFoldDB" id="A0A4P9XZT9"/>
<feature type="compositionally biased region" description="Polar residues" evidence="10">
    <location>
        <begin position="55"/>
        <end position="69"/>
    </location>
</feature>
<reference evidence="14" key="1">
    <citation type="journal article" date="2018" name="Nat. Microbiol.">
        <title>Leveraging single-cell genomics to expand the fungal tree of life.</title>
        <authorList>
            <person name="Ahrendt S.R."/>
            <person name="Quandt C.A."/>
            <person name="Ciobanu D."/>
            <person name="Clum A."/>
            <person name="Salamov A."/>
            <person name="Andreopoulos B."/>
            <person name="Cheng J.F."/>
            <person name="Woyke T."/>
            <person name="Pelin A."/>
            <person name="Henrissat B."/>
            <person name="Reynolds N.K."/>
            <person name="Benny G.L."/>
            <person name="Smith M.E."/>
            <person name="James T.Y."/>
            <person name="Grigoriev I.V."/>
        </authorList>
    </citation>
    <scope>NUCLEOTIDE SEQUENCE [LARGE SCALE GENOMIC DNA]</scope>
</reference>
<dbReference type="GO" id="GO:0005743">
    <property type="term" value="C:mitochondrial inner membrane"/>
    <property type="evidence" value="ECO:0007669"/>
    <property type="project" value="UniProtKB-SubCell"/>
</dbReference>
<dbReference type="OrthoDB" id="2148490at2759"/>
<keyword evidence="5" id="KW-0809">Transit peptide</keyword>
<evidence type="ECO:0000256" key="2">
    <source>
        <dbReference type="ARBA" id="ARBA00009877"/>
    </source>
</evidence>
<dbReference type="PANTHER" id="PTHR12428:SF66">
    <property type="entry name" value="MITOCHONDRIAL INNER MEMBRANE PROTEIN OXA1L"/>
    <property type="match status" value="1"/>
</dbReference>
<dbReference type="PANTHER" id="PTHR12428">
    <property type="entry name" value="OXA1"/>
    <property type="match status" value="1"/>
</dbReference>
<evidence type="ECO:0000259" key="12">
    <source>
        <dbReference type="Pfam" id="PF02096"/>
    </source>
</evidence>
<evidence type="ECO:0000256" key="7">
    <source>
        <dbReference type="ARBA" id="ARBA00023128"/>
    </source>
</evidence>
<keyword evidence="7" id="KW-0496">Mitochondrion</keyword>
<feature type="compositionally biased region" description="Polar residues" evidence="10">
    <location>
        <begin position="358"/>
        <end position="367"/>
    </location>
</feature>
<evidence type="ECO:0000256" key="5">
    <source>
        <dbReference type="ARBA" id="ARBA00022946"/>
    </source>
</evidence>
<evidence type="ECO:0000256" key="9">
    <source>
        <dbReference type="RuleBase" id="RU003945"/>
    </source>
</evidence>
<comment type="similarity">
    <text evidence="2 9">Belongs to the OXA1/ALB3/YidC family.</text>
</comment>
<sequence>MRIPSLVLRHAGRTATGRLTPSLPITQSAFRFFSATAPFRASEPASQDPLKELPSASTSTLPEAPVSVTSEGTTIAQEAVADMTMQFGDLQAMGLDKAFYNPVGIAQSLLEAIHISTGLPWWGTIAAATVIIRLSALPLILSVQRNAALLNNIRPQLDLWKDKMVQATQVNDRPAAVIANQKYRQIMTDSGAKPARMILMPITNGAMFISFFMALRQMSDLPVPQLAHGGLLWFENLNAPDPYYILPILASAGFLINFEVGSELGGANVMNPTMKRVFRGVSLLMPFMTYAFPSSVFVYWLTTNVFSVAQVSLLSRPGVRKVLGIPELIKHPKKPGDGGSVFDSFNKTIEDLQKGASAASTPVTSESIIKKAKATHVQPSRRRNKFSR</sequence>
<evidence type="ECO:0000256" key="11">
    <source>
        <dbReference type="SAM" id="Phobius"/>
    </source>
</evidence>